<feature type="compositionally biased region" description="Basic and acidic residues" evidence="1">
    <location>
        <begin position="189"/>
        <end position="227"/>
    </location>
</feature>
<evidence type="ECO:0000256" key="1">
    <source>
        <dbReference type="SAM" id="MobiDB-lite"/>
    </source>
</evidence>
<proteinExistence type="predicted"/>
<dbReference type="AlphaFoldDB" id="A0AAV1VGS9"/>
<protein>
    <submittedName>
        <fullName evidence="2">Uncharacterized protein</fullName>
    </submittedName>
</protein>
<dbReference type="Proteomes" id="UP001162060">
    <property type="component" value="Unassembled WGS sequence"/>
</dbReference>
<accession>A0AAV1VGS9</accession>
<comment type="caution">
    <text evidence="2">The sequence shown here is derived from an EMBL/GenBank/DDBJ whole genome shotgun (WGS) entry which is preliminary data.</text>
</comment>
<evidence type="ECO:0000313" key="3">
    <source>
        <dbReference type="Proteomes" id="UP001162060"/>
    </source>
</evidence>
<evidence type="ECO:0000313" key="2">
    <source>
        <dbReference type="EMBL" id="CAK7946119.1"/>
    </source>
</evidence>
<feature type="compositionally biased region" description="Basic and acidic residues" evidence="1">
    <location>
        <begin position="168"/>
        <end position="181"/>
    </location>
</feature>
<gene>
    <name evidence="2" type="ORF">PM001_LOCUS31269</name>
</gene>
<dbReference type="EMBL" id="CAKLBY020000341">
    <property type="protein sequence ID" value="CAK7946119.1"/>
    <property type="molecule type" value="Genomic_DNA"/>
</dbReference>
<organism evidence="2 3">
    <name type="scientific">Peronospora matthiolae</name>
    <dbReference type="NCBI Taxonomy" id="2874970"/>
    <lineage>
        <taxon>Eukaryota</taxon>
        <taxon>Sar</taxon>
        <taxon>Stramenopiles</taxon>
        <taxon>Oomycota</taxon>
        <taxon>Peronosporomycetes</taxon>
        <taxon>Peronosporales</taxon>
        <taxon>Peronosporaceae</taxon>
        <taxon>Peronospora</taxon>
    </lineage>
</organism>
<sequence>MDSDEPIGSVLVARSSASSIPKAGPIGPPLTEVLSTASVVSSGPVGCSRGEMSTPTEGAGPDCIIAEGDGAQLVGGKLGVDDGKTMEGNGRIKRKAVTKTCTSEPDIVGRLVQVAIVVKSIKIGVVKPQTCALVRSGNRRNDRGTTTNRMDGTVGTIHGSISSSQNGSERRKGPRSRDRDQGTAIEGPRSGDRDQGPRSRERDQGPRSRDRNQGPRSRDRDLAWTKP</sequence>
<feature type="region of interest" description="Disordered" evidence="1">
    <location>
        <begin position="136"/>
        <end position="227"/>
    </location>
</feature>
<reference evidence="2" key="1">
    <citation type="submission" date="2024-01" db="EMBL/GenBank/DDBJ databases">
        <authorList>
            <person name="Webb A."/>
        </authorList>
    </citation>
    <scope>NUCLEOTIDE SEQUENCE</scope>
    <source>
        <strain evidence="2">Pm1</strain>
    </source>
</reference>
<name>A0AAV1VGS9_9STRA</name>